<evidence type="ECO:0000313" key="9">
    <source>
        <dbReference type="Proteomes" id="UP001461341"/>
    </source>
</evidence>
<protein>
    <submittedName>
        <fullName evidence="8">Phosphoglycerate dehydrogenase</fullName>
    </submittedName>
</protein>
<keyword evidence="4" id="KW-0520">NAD</keyword>
<feature type="domain" description="D-isomer specific 2-hydroxyacid dehydrogenase catalytic" evidence="6">
    <location>
        <begin position="20"/>
        <end position="318"/>
    </location>
</feature>
<evidence type="ECO:0000259" key="6">
    <source>
        <dbReference type="Pfam" id="PF00389"/>
    </source>
</evidence>
<evidence type="ECO:0000256" key="3">
    <source>
        <dbReference type="ARBA" id="ARBA00023002"/>
    </source>
</evidence>
<dbReference type="RefSeq" id="WP_369019207.1">
    <property type="nucleotide sequence ID" value="NZ_CP121689.1"/>
</dbReference>
<evidence type="ECO:0000256" key="5">
    <source>
        <dbReference type="RuleBase" id="RU003719"/>
    </source>
</evidence>
<name>A0ABZ2YDI0_9BACT</name>
<organism evidence="8 9">
    <name type="scientific">Thermatribacter velox</name>
    <dbReference type="NCBI Taxonomy" id="3039681"/>
    <lineage>
        <taxon>Bacteria</taxon>
        <taxon>Pseudomonadati</taxon>
        <taxon>Atribacterota</taxon>
        <taxon>Atribacteria</taxon>
        <taxon>Atribacterales</taxon>
        <taxon>Thermatribacteraceae</taxon>
        <taxon>Thermatribacter</taxon>
    </lineage>
</organism>
<keyword evidence="9" id="KW-1185">Reference proteome</keyword>
<dbReference type="Pfam" id="PF02826">
    <property type="entry name" value="2-Hacid_dh_C"/>
    <property type="match status" value="1"/>
</dbReference>
<dbReference type="SUPFAM" id="SSF52283">
    <property type="entry name" value="Formate/glycerate dehydrogenase catalytic domain-like"/>
    <property type="match status" value="1"/>
</dbReference>
<comment type="similarity">
    <text evidence="1 5">Belongs to the D-isomer specific 2-hydroxyacid dehydrogenase family.</text>
</comment>
<dbReference type="PROSITE" id="PS00670">
    <property type="entry name" value="D_2_HYDROXYACID_DH_2"/>
    <property type="match status" value="1"/>
</dbReference>
<dbReference type="Proteomes" id="UP001461341">
    <property type="component" value="Chromosome"/>
</dbReference>
<dbReference type="InterPro" id="IPR036291">
    <property type="entry name" value="NAD(P)-bd_dom_sf"/>
</dbReference>
<dbReference type="Pfam" id="PF00389">
    <property type="entry name" value="2-Hacid_dh"/>
    <property type="match status" value="1"/>
</dbReference>
<dbReference type="InterPro" id="IPR006140">
    <property type="entry name" value="D-isomer_DH_NAD-bd"/>
</dbReference>
<sequence length="332" mass="36913">MSKAKVLITPQASFGKFSQAEEILRENGIEPVFPPYPHPLTENQLLEVIAPFDALIFGLELLTERVFEKAKNLKVVSKHGVGVDNVDIEAATRRGIVVTNAPGSNENAVAELTIAFLFMLTRHVVQLHEDLRKKQWGKMVGMELEGKILGVVGTGRIGKRVAKKAMALDMRVLGYDLVPDQELASHPQFQYTDLEQLLQTSDFVTLHLPLNEKTRKLINRERLALMKRTAFLINTARGGIVDEKALYDVLKEGRIAGAALDVFSQEPPFDNPILELPNVITTPHIGADTREAVRNMDEVSAKNVILVLQGKPPLHSVNFHLLQKEDVHESSS</sequence>
<dbReference type="EMBL" id="CP121689">
    <property type="protein sequence ID" value="WZL77041.1"/>
    <property type="molecule type" value="Genomic_DNA"/>
</dbReference>
<gene>
    <name evidence="8" type="ORF">QBE54_04790</name>
</gene>
<dbReference type="PROSITE" id="PS00671">
    <property type="entry name" value="D_2_HYDROXYACID_DH_3"/>
    <property type="match status" value="1"/>
</dbReference>
<dbReference type="PANTHER" id="PTHR42789:SF1">
    <property type="entry name" value="D-ISOMER SPECIFIC 2-HYDROXYACID DEHYDROGENASE FAMILY PROTEIN (AFU_ORTHOLOGUE AFUA_6G10090)"/>
    <property type="match status" value="1"/>
</dbReference>
<dbReference type="InterPro" id="IPR050857">
    <property type="entry name" value="D-2-hydroxyacid_DH"/>
</dbReference>
<reference evidence="8 9" key="1">
    <citation type="submission" date="2023-03" db="EMBL/GenBank/DDBJ databases">
        <title>Novel Species.</title>
        <authorList>
            <person name="Ma S."/>
        </authorList>
    </citation>
    <scope>NUCLEOTIDE SEQUENCE [LARGE SCALE GENOMIC DNA]</scope>
    <source>
        <strain evidence="8 9">B11</strain>
    </source>
</reference>
<accession>A0ABZ2YDI0</accession>
<proteinExistence type="inferred from homology"/>
<evidence type="ECO:0000259" key="7">
    <source>
        <dbReference type="Pfam" id="PF02826"/>
    </source>
</evidence>
<feature type="domain" description="D-isomer specific 2-hydroxyacid dehydrogenase NAD-binding" evidence="7">
    <location>
        <begin position="114"/>
        <end position="286"/>
    </location>
</feature>
<keyword evidence="2" id="KW-0028">Amino-acid biosynthesis</keyword>
<dbReference type="SUPFAM" id="SSF51735">
    <property type="entry name" value="NAD(P)-binding Rossmann-fold domains"/>
    <property type="match status" value="1"/>
</dbReference>
<dbReference type="InterPro" id="IPR029752">
    <property type="entry name" value="D-isomer_DH_CS1"/>
</dbReference>
<evidence type="ECO:0000256" key="1">
    <source>
        <dbReference type="ARBA" id="ARBA00005854"/>
    </source>
</evidence>
<dbReference type="CDD" id="cd12172">
    <property type="entry name" value="PGDH_like_2"/>
    <property type="match status" value="1"/>
</dbReference>
<evidence type="ECO:0000256" key="2">
    <source>
        <dbReference type="ARBA" id="ARBA00022605"/>
    </source>
</evidence>
<dbReference type="Gene3D" id="3.40.50.720">
    <property type="entry name" value="NAD(P)-binding Rossmann-like Domain"/>
    <property type="match status" value="2"/>
</dbReference>
<keyword evidence="3 5" id="KW-0560">Oxidoreductase</keyword>
<dbReference type="InterPro" id="IPR006139">
    <property type="entry name" value="D-isomer_2_OHA_DH_cat_dom"/>
</dbReference>
<evidence type="ECO:0000256" key="4">
    <source>
        <dbReference type="ARBA" id="ARBA00023027"/>
    </source>
</evidence>
<dbReference type="InterPro" id="IPR029753">
    <property type="entry name" value="D-isomer_DH_CS"/>
</dbReference>
<dbReference type="PROSITE" id="PS00065">
    <property type="entry name" value="D_2_HYDROXYACID_DH_1"/>
    <property type="match status" value="1"/>
</dbReference>
<evidence type="ECO:0000313" key="8">
    <source>
        <dbReference type="EMBL" id="WZL77041.1"/>
    </source>
</evidence>
<dbReference type="PANTHER" id="PTHR42789">
    <property type="entry name" value="D-ISOMER SPECIFIC 2-HYDROXYACID DEHYDROGENASE FAMILY PROTEIN (AFU_ORTHOLOGUE AFUA_6G10090)"/>
    <property type="match status" value="1"/>
</dbReference>